<keyword evidence="2" id="KW-1185">Reference proteome</keyword>
<sequence length="71" mass="8219">MSTVSGLEGWCENPECLHPLGIHDKKKCAARRCRFDWYRCTVPVECNGVYYRVSWPLAWEATSNQDPKNTN</sequence>
<reference evidence="1" key="1">
    <citation type="submission" date="2022-12" db="EMBL/GenBank/DDBJ databases">
        <authorList>
            <person name="Petersen C."/>
        </authorList>
    </citation>
    <scope>NUCLEOTIDE SEQUENCE</scope>
    <source>
        <strain evidence="1">IBT 35675</strain>
    </source>
</reference>
<protein>
    <submittedName>
        <fullName evidence="1">Uncharacterized protein</fullName>
    </submittedName>
</protein>
<evidence type="ECO:0000313" key="2">
    <source>
        <dbReference type="Proteomes" id="UP001148299"/>
    </source>
</evidence>
<comment type="caution">
    <text evidence="1">The sequence shown here is derived from an EMBL/GenBank/DDBJ whole genome shotgun (WGS) entry which is preliminary data.</text>
</comment>
<organism evidence="1 2">
    <name type="scientific">Penicillium brevicompactum</name>
    <dbReference type="NCBI Taxonomy" id="5074"/>
    <lineage>
        <taxon>Eukaryota</taxon>
        <taxon>Fungi</taxon>
        <taxon>Dikarya</taxon>
        <taxon>Ascomycota</taxon>
        <taxon>Pezizomycotina</taxon>
        <taxon>Eurotiomycetes</taxon>
        <taxon>Eurotiomycetidae</taxon>
        <taxon>Eurotiales</taxon>
        <taxon>Aspergillaceae</taxon>
        <taxon>Penicillium</taxon>
    </lineage>
</organism>
<accession>A0A9W9UPC7</accession>
<proteinExistence type="predicted"/>
<dbReference type="EMBL" id="JAPZBR010000006">
    <property type="protein sequence ID" value="KAJ5350605.1"/>
    <property type="molecule type" value="Genomic_DNA"/>
</dbReference>
<gene>
    <name evidence="1" type="ORF">N7541_008332</name>
</gene>
<dbReference type="Proteomes" id="UP001148299">
    <property type="component" value="Unassembled WGS sequence"/>
</dbReference>
<reference evidence="1" key="2">
    <citation type="journal article" date="2023" name="IMA Fungus">
        <title>Comparative genomic study of the Penicillium genus elucidates a diverse pangenome and 15 lateral gene transfer events.</title>
        <authorList>
            <person name="Petersen C."/>
            <person name="Sorensen T."/>
            <person name="Nielsen M.R."/>
            <person name="Sondergaard T.E."/>
            <person name="Sorensen J.L."/>
            <person name="Fitzpatrick D.A."/>
            <person name="Frisvad J.C."/>
            <person name="Nielsen K.L."/>
        </authorList>
    </citation>
    <scope>NUCLEOTIDE SEQUENCE</scope>
    <source>
        <strain evidence="1">IBT 35675</strain>
    </source>
</reference>
<dbReference type="AlphaFoldDB" id="A0A9W9UPC7"/>
<name>A0A9W9UPC7_PENBR</name>
<evidence type="ECO:0000313" key="1">
    <source>
        <dbReference type="EMBL" id="KAJ5350605.1"/>
    </source>
</evidence>